<evidence type="ECO:0000256" key="2">
    <source>
        <dbReference type="ARBA" id="ARBA00022729"/>
    </source>
</evidence>
<comment type="similarity">
    <text evidence="1">Belongs to the leucine-binding protein family.</text>
</comment>
<accession>A0A853GRQ3</accession>
<sequence length="425" mass="46566">MTQNKQNTSPSLPSRRKLIQGAAAITGLSAIGLPAISLAQNKPIRVGMPTILSGRVATLGISSSNAIKLELEKFNKAGGFGGRPIELIIRDSKGQPQEAARIARELVNSEDCEMLIDGEASSGAFAVHEVARDLGVLCIHTNSETSSLTADPKQRIPNAFRCARQGVHDSIVGGAYAGRVSKEKGLTKWMSASPDYAYGRDTTAEFFYYAKHFNKDIEVVGEVWPKLFQPDYSEIITRIVQERPQAIYSCLWGGDLSSFIDQASIYALLNGRDFFAVNMADYTVLTAVKNLPKGIHSGNRYLRSFPNTPANQAWGDAYRAAYKDLPTNWAWQTAAGFNFLVEAMKKADSTDGKKIADALRGLTIDSPFGTNGKLTMRAEDQTLVDYAVGWGVVDTKEPYMSDPSVGDWTQIVELENEWKKSKGYI</sequence>
<dbReference type="EMBL" id="JACCEV010000001">
    <property type="protein sequence ID" value="NYT84851.1"/>
    <property type="molecule type" value="Genomic_DNA"/>
</dbReference>
<protein>
    <submittedName>
        <fullName evidence="4">ABC transporter substrate-binding protein</fullName>
    </submittedName>
</protein>
<dbReference type="InterPro" id="IPR028082">
    <property type="entry name" value="Peripla_BP_I"/>
</dbReference>
<organism evidence="4 5">
    <name type="scientific">Pollutimonas harenae</name>
    <dbReference type="NCBI Taxonomy" id="657015"/>
    <lineage>
        <taxon>Bacteria</taxon>
        <taxon>Pseudomonadati</taxon>
        <taxon>Pseudomonadota</taxon>
        <taxon>Betaproteobacteria</taxon>
        <taxon>Burkholderiales</taxon>
        <taxon>Alcaligenaceae</taxon>
        <taxon>Pollutimonas</taxon>
    </lineage>
</organism>
<dbReference type="AlphaFoldDB" id="A0A853GRQ3"/>
<dbReference type="RefSeq" id="WP_130037847.1">
    <property type="nucleotide sequence ID" value="NZ_JACCEV010000001.1"/>
</dbReference>
<feature type="domain" description="Leucine-binding protein" evidence="3">
    <location>
        <begin position="43"/>
        <end position="383"/>
    </location>
</feature>
<evidence type="ECO:0000313" key="5">
    <source>
        <dbReference type="Proteomes" id="UP000554144"/>
    </source>
</evidence>
<evidence type="ECO:0000313" key="4">
    <source>
        <dbReference type="EMBL" id="NYT84851.1"/>
    </source>
</evidence>
<proteinExistence type="inferred from homology"/>
<dbReference type="Pfam" id="PF13458">
    <property type="entry name" value="Peripla_BP_6"/>
    <property type="match status" value="1"/>
</dbReference>
<dbReference type="CDD" id="cd06330">
    <property type="entry name" value="PBP1_As_SBP-like"/>
    <property type="match status" value="1"/>
</dbReference>
<evidence type="ECO:0000259" key="3">
    <source>
        <dbReference type="Pfam" id="PF13458"/>
    </source>
</evidence>
<keyword evidence="5" id="KW-1185">Reference proteome</keyword>
<dbReference type="InterPro" id="IPR028081">
    <property type="entry name" value="Leu-bd"/>
</dbReference>
<name>A0A853GRQ3_9BURK</name>
<dbReference type="SUPFAM" id="SSF53822">
    <property type="entry name" value="Periplasmic binding protein-like I"/>
    <property type="match status" value="1"/>
</dbReference>
<evidence type="ECO:0000256" key="1">
    <source>
        <dbReference type="ARBA" id="ARBA00010062"/>
    </source>
</evidence>
<dbReference type="PROSITE" id="PS51318">
    <property type="entry name" value="TAT"/>
    <property type="match status" value="1"/>
</dbReference>
<dbReference type="Gene3D" id="3.40.50.2300">
    <property type="match status" value="2"/>
</dbReference>
<dbReference type="PANTHER" id="PTHR30483">
    <property type="entry name" value="LEUCINE-SPECIFIC-BINDING PROTEIN"/>
    <property type="match status" value="1"/>
</dbReference>
<dbReference type="Proteomes" id="UP000554144">
    <property type="component" value="Unassembled WGS sequence"/>
</dbReference>
<dbReference type="InterPro" id="IPR006311">
    <property type="entry name" value="TAT_signal"/>
</dbReference>
<comment type="caution">
    <text evidence="4">The sequence shown here is derived from an EMBL/GenBank/DDBJ whole genome shotgun (WGS) entry which is preliminary data.</text>
</comment>
<keyword evidence="2" id="KW-0732">Signal</keyword>
<gene>
    <name evidence="4" type="ORF">H0A62_04470</name>
</gene>
<reference evidence="4 5" key="1">
    <citation type="submission" date="2020-07" db="EMBL/GenBank/DDBJ databases">
        <title>Taxonomic revisions and descriptions of new bacterial species based on genomic comparisons in the high-G+C-content subgroup of the family Alcaligenaceae.</title>
        <authorList>
            <person name="Szabo A."/>
            <person name="Felfoldi T."/>
        </authorList>
    </citation>
    <scope>NUCLEOTIDE SEQUENCE [LARGE SCALE GENOMIC DNA]</scope>
    <source>
        <strain evidence="4 5">DSM 25667</strain>
    </source>
</reference>
<dbReference type="PANTHER" id="PTHR30483:SF37">
    <property type="entry name" value="ABC TRANSPORTER SUBSTRATE-BINDING PROTEIN"/>
    <property type="match status" value="1"/>
</dbReference>
<dbReference type="OrthoDB" id="9783240at2"/>
<dbReference type="InterPro" id="IPR051010">
    <property type="entry name" value="BCAA_transport"/>
</dbReference>